<gene>
    <name evidence="2" type="ORF">VMCG_10468</name>
</gene>
<protein>
    <submittedName>
        <fullName evidence="2">Uncharacterized protein</fullName>
    </submittedName>
</protein>
<proteinExistence type="predicted"/>
<name>A0A423VBZ2_9PEZI</name>
<sequence>MVVPLASKGGGRGSCRSRSSGLTSLSSIFRLAGVEARSGLVADGGGAATWPEGPEIEAWDRWPALEGRLGTRVLGLTLRLRSRSLWDSDRRFGEAALGDPKRRRALRRSRKAGARRKESGGWEGIRAIEDEEEYEEKLVAAAGKADMFLLRKGGAAGMDFGVAQKLLSLQIVVVGRLIKVGQEVLRAVRAGAYDRTEIEQATPG</sequence>
<evidence type="ECO:0000313" key="2">
    <source>
        <dbReference type="EMBL" id="ROV88463.1"/>
    </source>
</evidence>
<reference evidence="2 3" key="1">
    <citation type="submission" date="2015-09" db="EMBL/GenBank/DDBJ databases">
        <title>Host preference determinants of Valsa canker pathogens revealed by comparative genomics.</title>
        <authorList>
            <person name="Yin Z."/>
            <person name="Huang L."/>
        </authorList>
    </citation>
    <scope>NUCLEOTIDE SEQUENCE [LARGE SCALE GENOMIC DNA]</scope>
    <source>
        <strain evidence="2 3">03-1</strain>
    </source>
</reference>
<organism evidence="2 3">
    <name type="scientific">Cytospora schulzeri</name>
    <dbReference type="NCBI Taxonomy" id="448051"/>
    <lineage>
        <taxon>Eukaryota</taxon>
        <taxon>Fungi</taxon>
        <taxon>Dikarya</taxon>
        <taxon>Ascomycota</taxon>
        <taxon>Pezizomycotina</taxon>
        <taxon>Sordariomycetes</taxon>
        <taxon>Sordariomycetidae</taxon>
        <taxon>Diaporthales</taxon>
        <taxon>Cytosporaceae</taxon>
        <taxon>Cytospora</taxon>
    </lineage>
</organism>
<dbReference type="Proteomes" id="UP000283895">
    <property type="component" value="Unassembled WGS sequence"/>
</dbReference>
<keyword evidence="3" id="KW-1185">Reference proteome</keyword>
<dbReference type="OrthoDB" id="10517844at2759"/>
<dbReference type="AlphaFoldDB" id="A0A423VBZ2"/>
<accession>A0A423VBZ2</accession>
<dbReference type="EMBL" id="LKEA01000079">
    <property type="protein sequence ID" value="ROV88463.1"/>
    <property type="molecule type" value="Genomic_DNA"/>
</dbReference>
<evidence type="ECO:0000256" key="1">
    <source>
        <dbReference type="SAM" id="MobiDB-lite"/>
    </source>
</evidence>
<feature type="region of interest" description="Disordered" evidence="1">
    <location>
        <begin position="1"/>
        <end position="20"/>
    </location>
</feature>
<comment type="caution">
    <text evidence="2">The sequence shown here is derived from an EMBL/GenBank/DDBJ whole genome shotgun (WGS) entry which is preliminary data.</text>
</comment>
<evidence type="ECO:0000313" key="3">
    <source>
        <dbReference type="Proteomes" id="UP000283895"/>
    </source>
</evidence>